<dbReference type="Pfam" id="PF11951">
    <property type="entry name" value="Fungal_trans_2"/>
    <property type="match status" value="1"/>
</dbReference>
<name>A0A9P8VAU9_9PEZI</name>
<sequence>MDDIWAAWVTRARTRFRESSQVEQEQRAPPTVPCTDLTLAPSCPDLASTGTFPSAELDLVHHYVNVFSKLLLLPTADPDDAAALTAEMMGMMMRSDGVKSAILASAATNKAALSRDQSYQKVALGYYDKTVEFVSSALGKLGQDEPSKDLTTAVTQLWGQDPLMDARKHVAGAINLMKLRHRGEVRASSPAPPWERVLTESVIFQAFFLAIRNPLSPDFDLDPDFFKEDNGLDRLGPLCVATTHPSPILGLPLQLYFLIAAVVRAQTLRGEERRLRLQELGDEVAYWERNIDAAAAADDSPQGFVTDAMELFVLAASLLLNRLSGQDLPDMSESGSSSHSQWQVERMLRIFQRPGAGELWKGCYLGAWPILVMGYSVHDVPHVSLVRAVLGQMMGRTGYGEFQRISEELEVLWARRPPRISDQLEPENG</sequence>
<accession>A0A9P8VAU9</accession>
<protein>
    <submittedName>
        <fullName evidence="2">Fungal-specific transcription factor domain-containing protein</fullName>
    </submittedName>
</protein>
<proteinExistence type="predicted"/>
<organism evidence="2 3">
    <name type="scientific">Plectosphaerella plurivora</name>
    <dbReference type="NCBI Taxonomy" id="936078"/>
    <lineage>
        <taxon>Eukaryota</taxon>
        <taxon>Fungi</taxon>
        <taxon>Dikarya</taxon>
        <taxon>Ascomycota</taxon>
        <taxon>Pezizomycotina</taxon>
        <taxon>Sordariomycetes</taxon>
        <taxon>Hypocreomycetidae</taxon>
        <taxon>Glomerellales</taxon>
        <taxon>Plectosphaerellaceae</taxon>
        <taxon>Plectosphaerella</taxon>
    </lineage>
</organism>
<dbReference type="AlphaFoldDB" id="A0A9P8VAU9"/>
<keyword evidence="1" id="KW-0539">Nucleus</keyword>
<evidence type="ECO:0000313" key="3">
    <source>
        <dbReference type="Proteomes" id="UP000770015"/>
    </source>
</evidence>
<reference evidence="2" key="1">
    <citation type="journal article" date="2021" name="Nat. Commun.">
        <title>Genetic determinants of endophytism in the Arabidopsis root mycobiome.</title>
        <authorList>
            <person name="Mesny F."/>
            <person name="Miyauchi S."/>
            <person name="Thiergart T."/>
            <person name="Pickel B."/>
            <person name="Atanasova L."/>
            <person name="Karlsson M."/>
            <person name="Huettel B."/>
            <person name="Barry K.W."/>
            <person name="Haridas S."/>
            <person name="Chen C."/>
            <person name="Bauer D."/>
            <person name="Andreopoulos W."/>
            <person name="Pangilinan J."/>
            <person name="LaButti K."/>
            <person name="Riley R."/>
            <person name="Lipzen A."/>
            <person name="Clum A."/>
            <person name="Drula E."/>
            <person name="Henrissat B."/>
            <person name="Kohler A."/>
            <person name="Grigoriev I.V."/>
            <person name="Martin F.M."/>
            <person name="Hacquard S."/>
        </authorList>
    </citation>
    <scope>NUCLEOTIDE SEQUENCE</scope>
    <source>
        <strain evidence="2">MPI-SDFR-AT-0117</strain>
    </source>
</reference>
<keyword evidence="3" id="KW-1185">Reference proteome</keyword>
<evidence type="ECO:0000256" key="1">
    <source>
        <dbReference type="ARBA" id="ARBA00023242"/>
    </source>
</evidence>
<gene>
    <name evidence="2" type="ORF">F5X68DRAFT_241665</name>
</gene>
<dbReference type="Proteomes" id="UP000770015">
    <property type="component" value="Unassembled WGS sequence"/>
</dbReference>
<dbReference type="EMBL" id="JAGSXJ010000015">
    <property type="protein sequence ID" value="KAH6685447.1"/>
    <property type="molecule type" value="Genomic_DNA"/>
</dbReference>
<dbReference type="InterPro" id="IPR021858">
    <property type="entry name" value="Fun_TF"/>
</dbReference>
<evidence type="ECO:0000313" key="2">
    <source>
        <dbReference type="EMBL" id="KAH6685447.1"/>
    </source>
</evidence>
<dbReference type="OrthoDB" id="1919336at2759"/>
<comment type="caution">
    <text evidence="2">The sequence shown here is derived from an EMBL/GenBank/DDBJ whole genome shotgun (WGS) entry which is preliminary data.</text>
</comment>